<dbReference type="PANTHER" id="PTHR43690">
    <property type="entry name" value="NARDILYSIN"/>
    <property type="match status" value="1"/>
</dbReference>
<feature type="non-terminal residue" evidence="3">
    <location>
        <position position="1"/>
    </location>
</feature>
<dbReference type="SUPFAM" id="SSF63411">
    <property type="entry name" value="LuxS/MPP-like metallohydrolase"/>
    <property type="match status" value="1"/>
</dbReference>
<dbReference type="InterPro" id="IPR054734">
    <property type="entry name" value="PqqF-like_C_4"/>
</dbReference>
<dbReference type="InterPro" id="IPR050626">
    <property type="entry name" value="Peptidase_M16"/>
</dbReference>
<dbReference type="Gene3D" id="3.30.830.10">
    <property type="entry name" value="Metalloenzyme, LuxS/M16 peptidase-like"/>
    <property type="match status" value="1"/>
</dbReference>
<dbReference type="AlphaFoldDB" id="A0A381UQQ4"/>
<feature type="domain" description="Coenzyme PQQ synthesis protein F-like C-terminal lobe" evidence="2">
    <location>
        <begin position="3"/>
        <end position="102"/>
    </location>
</feature>
<dbReference type="GO" id="GO:0046872">
    <property type="term" value="F:metal ion binding"/>
    <property type="evidence" value="ECO:0007669"/>
    <property type="project" value="UniProtKB-KW"/>
</dbReference>
<evidence type="ECO:0000256" key="1">
    <source>
        <dbReference type="ARBA" id="ARBA00022723"/>
    </source>
</evidence>
<reference evidence="3" key="1">
    <citation type="submission" date="2018-05" db="EMBL/GenBank/DDBJ databases">
        <authorList>
            <person name="Lanie J.A."/>
            <person name="Ng W.-L."/>
            <person name="Kazmierczak K.M."/>
            <person name="Andrzejewski T.M."/>
            <person name="Davidsen T.M."/>
            <person name="Wayne K.J."/>
            <person name="Tettelin H."/>
            <person name="Glass J.I."/>
            <person name="Rusch D."/>
            <person name="Podicherti R."/>
            <person name="Tsui H.-C.T."/>
            <person name="Winkler M.E."/>
        </authorList>
    </citation>
    <scope>NUCLEOTIDE SEQUENCE</scope>
</reference>
<dbReference type="Pfam" id="PF22456">
    <property type="entry name" value="PqqF-like_C_4"/>
    <property type="match status" value="1"/>
</dbReference>
<accession>A0A381UQQ4</accession>
<evidence type="ECO:0000313" key="3">
    <source>
        <dbReference type="EMBL" id="SVA30502.1"/>
    </source>
</evidence>
<proteinExistence type="predicted"/>
<keyword evidence="1" id="KW-0479">Metal-binding</keyword>
<name>A0A381UQQ4_9ZZZZ</name>
<dbReference type="EMBL" id="UINC01006934">
    <property type="protein sequence ID" value="SVA30502.1"/>
    <property type="molecule type" value="Genomic_DNA"/>
</dbReference>
<gene>
    <name evidence="3" type="ORF">METZ01_LOCUS83356</name>
</gene>
<sequence length="184" mass="21090">FYLAGQVLNAPFYQSLRTEQQMGYFVFCGAMDMMQLPGLVFVVQSPNQTPDVIEAAMNEFLQVYGSSLDTMTDTEFEQHRSSLVSDVMRQEEKLRDRSGRYWLEIDRKDYEFDSRERLAAAINEVSLDDFRQFFQTSVLDPGHPRLVVRSFGAVKGAETALPRNEIVDPLAFRSSHGRFLPADE</sequence>
<dbReference type="PANTHER" id="PTHR43690:SF18">
    <property type="entry name" value="INSULIN-DEGRADING ENZYME-RELATED"/>
    <property type="match status" value="1"/>
</dbReference>
<organism evidence="3">
    <name type="scientific">marine metagenome</name>
    <dbReference type="NCBI Taxonomy" id="408172"/>
    <lineage>
        <taxon>unclassified sequences</taxon>
        <taxon>metagenomes</taxon>
        <taxon>ecological metagenomes</taxon>
    </lineage>
</organism>
<dbReference type="InterPro" id="IPR011249">
    <property type="entry name" value="Metalloenz_LuxS/M16"/>
</dbReference>
<evidence type="ECO:0000259" key="2">
    <source>
        <dbReference type="Pfam" id="PF22456"/>
    </source>
</evidence>
<protein>
    <recommendedName>
        <fullName evidence="2">Coenzyme PQQ synthesis protein F-like C-terminal lobe domain-containing protein</fullName>
    </recommendedName>
</protein>